<proteinExistence type="predicted"/>
<dbReference type="PROSITE" id="PS50969">
    <property type="entry name" value="FCP1"/>
    <property type="match status" value="2"/>
</dbReference>
<dbReference type="OMA" id="GWASEME"/>
<evidence type="ECO:0000313" key="8">
    <source>
        <dbReference type="EMBL" id="PRQ43017.1"/>
    </source>
</evidence>
<evidence type="ECO:0000256" key="1">
    <source>
        <dbReference type="ARBA" id="ARBA00004123"/>
    </source>
</evidence>
<protein>
    <recommendedName>
        <fullName evidence="2">protein-serine/threonine phosphatase</fullName>
        <ecNumber evidence="2">3.1.3.16</ecNumber>
    </recommendedName>
</protein>
<evidence type="ECO:0000313" key="9">
    <source>
        <dbReference type="Proteomes" id="UP000238479"/>
    </source>
</evidence>
<evidence type="ECO:0000256" key="3">
    <source>
        <dbReference type="ARBA" id="ARBA00022801"/>
    </source>
</evidence>
<sequence>MMRLETHCLPIHIESDDGGDEVANKIEMAKRRKVKIDHGRTTSSIDHQEIKQGASVSCLCDVCANFAVTFSFTDDEIEGLRKVNTHEMLHHRKLHLVLNLERTLLDHAQLSDLTPEEDEYVKTLTMDHPLPLQDVLKVQHCPQMKPIIVKRRPFARAFLKEASDMFEIYAYSSASRYLAWKMVELLDPTNEYFGRRVISREDFVSTLFAGKKCLDLVLAQESTVLILDHKQETWTEQNQNNIVLTQKYQFFKGRSEQNSEFKSHCELKTDEGAYLAVILQHLKLIHSSFFDDQVMCDNLIERDVRKVLKNLPQQKLAEQLGTTCDEQMDLSTTQVAGAHVGLPARSLQMDFPARSQEVASNYEMAKRRNLTIDHGGTTSSTDHEEIGVVSASLCDYCANFADRYGFLHEGLLTTLSAEHIYRLRKHNTQKMLVHKKLHLVINLDHTFLSHTRLSDLTPEEAENIKVQEDSQDIFTVRVPPKMKPIIIKFRPFLRTFLKEASDFFEIYAYANAPRSLVWKIVELLDPRNEYFGRRVISRESFYSTHRGKKSLDLVLGQKSAVLVVDDEEDGWQEKNQNNVMLLGEYCFFKKTSGKKRKRKSLCELKSDERAASLASLLKQLKQIHNRFFNDEIMCDNLFDRDVRVLLKIGWDSNIDDSLQFWRKAVSNCMRKKFVASLNYQQKNLAEQSFRATCVEEQADDPSSLEVAEAAHVGKSPARWYHLSWIDTSLRLWQKSNVEKNPVLIEDSDFTCSSCITTFCI</sequence>
<name>A0A2P6R9A5_ROSCH</name>
<dbReference type="EC" id="3.1.3.16" evidence="2"/>
<gene>
    <name evidence="8" type="ORF">RchiOBHm_Chr3g0463881</name>
</gene>
<dbReference type="Gramene" id="PRQ43017">
    <property type="protein sequence ID" value="PRQ43017"/>
    <property type="gene ID" value="RchiOBHm_Chr3g0463881"/>
</dbReference>
<evidence type="ECO:0000256" key="6">
    <source>
        <dbReference type="ARBA" id="ARBA00048336"/>
    </source>
</evidence>
<feature type="domain" description="FCP1 homology" evidence="7">
    <location>
        <begin position="89"/>
        <end position="270"/>
    </location>
</feature>
<dbReference type="GO" id="GO:0005634">
    <property type="term" value="C:nucleus"/>
    <property type="evidence" value="ECO:0007669"/>
    <property type="project" value="UniProtKB-SubCell"/>
</dbReference>
<evidence type="ECO:0000256" key="4">
    <source>
        <dbReference type="ARBA" id="ARBA00023242"/>
    </source>
</evidence>
<dbReference type="SUPFAM" id="SSF56784">
    <property type="entry name" value="HAD-like"/>
    <property type="match status" value="2"/>
</dbReference>
<comment type="subcellular location">
    <subcellularLocation>
        <location evidence="1">Nucleus</location>
    </subcellularLocation>
</comment>
<dbReference type="SMR" id="A0A2P6R9A5"/>
<dbReference type="SMART" id="SM00577">
    <property type="entry name" value="CPDc"/>
    <property type="match status" value="2"/>
</dbReference>
<evidence type="ECO:0000256" key="2">
    <source>
        <dbReference type="ARBA" id="ARBA00013081"/>
    </source>
</evidence>
<dbReference type="Pfam" id="PF03031">
    <property type="entry name" value="NIF"/>
    <property type="match status" value="2"/>
</dbReference>
<dbReference type="InterPro" id="IPR004274">
    <property type="entry name" value="FCP1_dom"/>
</dbReference>
<dbReference type="Proteomes" id="UP000238479">
    <property type="component" value="Chromosome 3"/>
</dbReference>
<dbReference type="AlphaFoldDB" id="A0A2P6R9A5"/>
<organism evidence="8 9">
    <name type="scientific">Rosa chinensis</name>
    <name type="common">China rose</name>
    <dbReference type="NCBI Taxonomy" id="74649"/>
    <lineage>
        <taxon>Eukaryota</taxon>
        <taxon>Viridiplantae</taxon>
        <taxon>Streptophyta</taxon>
        <taxon>Embryophyta</taxon>
        <taxon>Tracheophyta</taxon>
        <taxon>Spermatophyta</taxon>
        <taxon>Magnoliopsida</taxon>
        <taxon>eudicotyledons</taxon>
        <taxon>Gunneridae</taxon>
        <taxon>Pentapetalae</taxon>
        <taxon>rosids</taxon>
        <taxon>fabids</taxon>
        <taxon>Rosales</taxon>
        <taxon>Rosaceae</taxon>
        <taxon>Rosoideae</taxon>
        <taxon>Rosoideae incertae sedis</taxon>
        <taxon>Rosa</taxon>
    </lineage>
</organism>
<dbReference type="InterPro" id="IPR039189">
    <property type="entry name" value="Fcp1"/>
</dbReference>
<dbReference type="PANTHER" id="PTHR23081">
    <property type="entry name" value="RNA POLYMERASE II CTD PHOSPHATASE"/>
    <property type="match status" value="1"/>
</dbReference>
<reference evidence="8 9" key="1">
    <citation type="journal article" date="2018" name="Nat. Genet.">
        <title>The Rosa genome provides new insights in the design of modern roses.</title>
        <authorList>
            <person name="Bendahmane M."/>
        </authorList>
    </citation>
    <scope>NUCLEOTIDE SEQUENCE [LARGE SCALE GENOMIC DNA]</scope>
    <source>
        <strain evidence="9">cv. Old Blush</strain>
    </source>
</reference>
<evidence type="ECO:0000256" key="5">
    <source>
        <dbReference type="ARBA" id="ARBA00047761"/>
    </source>
</evidence>
<dbReference type="STRING" id="74649.A0A2P6R9A5"/>
<dbReference type="EMBL" id="PDCK01000041">
    <property type="protein sequence ID" value="PRQ43017.1"/>
    <property type="molecule type" value="Genomic_DNA"/>
</dbReference>
<dbReference type="InterPro" id="IPR023214">
    <property type="entry name" value="HAD_sf"/>
</dbReference>
<comment type="caution">
    <text evidence="8">The sequence shown here is derived from an EMBL/GenBank/DDBJ whole genome shotgun (WGS) entry which is preliminary data.</text>
</comment>
<keyword evidence="3 8" id="KW-0378">Hydrolase</keyword>
<dbReference type="Gene3D" id="3.40.50.1000">
    <property type="entry name" value="HAD superfamily/HAD-like"/>
    <property type="match status" value="2"/>
</dbReference>
<keyword evidence="9" id="KW-1185">Reference proteome</keyword>
<dbReference type="PANTHER" id="PTHR23081:SF36">
    <property type="entry name" value="RNA POLYMERASE II SUBUNIT A C-TERMINAL DOMAIN PHOSPHATASE"/>
    <property type="match status" value="1"/>
</dbReference>
<keyword evidence="4" id="KW-0539">Nucleus</keyword>
<dbReference type="OrthoDB" id="10249888at2759"/>
<accession>A0A2P6R9A5</accession>
<comment type="catalytic activity">
    <reaction evidence="6">
        <text>O-phospho-L-threonyl-[protein] + H2O = L-threonyl-[protein] + phosphate</text>
        <dbReference type="Rhea" id="RHEA:47004"/>
        <dbReference type="Rhea" id="RHEA-COMP:11060"/>
        <dbReference type="Rhea" id="RHEA-COMP:11605"/>
        <dbReference type="ChEBI" id="CHEBI:15377"/>
        <dbReference type="ChEBI" id="CHEBI:30013"/>
        <dbReference type="ChEBI" id="CHEBI:43474"/>
        <dbReference type="ChEBI" id="CHEBI:61977"/>
        <dbReference type="EC" id="3.1.3.16"/>
    </reaction>
</comment>
<dbReference type="GO" id="GO:0008420">
    <property type="term" value="F:RNA polymerase II CTD heptapeptide repeat phosphatase activity"/>
    <property type="evidence" value="ECO:0007669"/>
    <property type="project" value="InterPro"/>
</dbReference>
<feature type="domain" description="FCP1 homology" evidence="7">
    <location>
        <begin position="432"/>
        <end position="604"/>
    </location>
</feature>
<comment type="catalytic activity">
    <reaction evidence="5">
        <text>O-phospho-L-seryl-[protein] + H2O = L-seryl-[protein] + phosphate</text>
        <dbReference type="Rhea" id="RHEA:20629"/>
        <dbReference type="Rhea" id="RHEA-COMP:9863"/>
        <dbReference type="Rhea" id="RHEA-COMP:11604"/>
        <dbReference type="ChEBI" id="CHEBI:15377"/>
        <dbReference type="ChEBI" id="CHEBI:29999"/>
        <dbReference type="ChEBI" id="CHEBI:43474"/>
        <dbReference type="ChEBI" id="CHEBI:83421"/>
        <dbReference type="EC" id="3.1.3.16"/>
    </reaction>
</comment>
<dbReference type="InterPro" id="IPR036412">
    <property type="entry name" value="HAD-like_sf"/>
</dbReference>
<evidence type="ECO:0000259" key="7">
    <source>
        <dbReference type="PROSITE" id="PS50969"/>
    </source>
</evidence>